<comment type="caution">
    <text evidence="1">The sequence shown here is derived from an EMBL/GenBank/DDBJ whole genome shotgun (WGS) entry which is preliminary data.</text>
</comment>
<dbReference type="Proteomes" id="UP001281410">
    <property type="component" value="Unassembled WGS sequence"/>
</dbReference>
<protein>
    <submittedName>
        <fullName evidence="1">Uncharacterized protein</fullName>
    </submittedName>
</protein>
<gene>
    <name evidence="1" type="ORF">Dsin_022448</name>
</gene>
<reference evidence="1" key="1">
    <citation type="journal article" date="2023" name="Plant J.">
        <title>Genome sequences and population genomics provide insights into the demographic history, inbreeding, and mutation load of two 'living fossil' tree species of Dipteronia.</title>
        <authorList>
            <person name="Feng Y."/>
            <person name="Comes H.P."/>
            <person name="Chen J."/>
            <person name="Zhu S."/>
            <person name="Lu R."/>
            <person name="Zhang X."/>
            <person name="Li P."/>
            <person name="Qiu J."/>
            <person name="Olsen K.M."/>
            <person name="Qiu Y."/>
        </authorList>
    </citation>
    <scope>NUCLEOTIDE SEQUENCE</scope>
    <source>
        <strain evidence="1">NBL</strain>
    </source>
</reference>
<organism evidence="1 2">
    <name type="scientific">Dipteronia sinensis</name>
    <dbReference type="NCBI Taxonomy" id="43782"/>
    <lineage>
        <taxon>Eukaryota</taxon>
        <taxon>Viridiplantae</taxon>
        <taxon>Streptophyta</taxon>
        <taxon>Embryophyta</taxon>
        <taxon>Tracheophyta</taxon>
        <taxon>Spermatophyta</taxon>
        <taxon>Magnoliopsida</taxon>
        <taxon>eudicotyledons</taxon>
        <taxon>Gunneridae</taxon>
        <taxon>Pentapetalae</taxon>
        <taxon>rosids</taxon>
        <taxon>malvids</taxon>
        <taxon>Sapindales</taxon>
        <taxon>Sapindaceae</taxon>
        <taxon>Hippocastanoideae</taxon>
        <taxon>Acereae</taxon>
        <taxon>Dipteronia</taxon>
    </lineage>
</organism>
<evidence type="ECO:0000313" key="2">
    <source>
        <dbReference type="Proteomes" id="UP001281410"/>
    </source>
</evidence>
<evidence type="ECO:0000313" key="1">
    <source>
        <dbReference type="EMBL" id="KAK3199033.1"/>
    </source>
</evidence>
<keyword evidence="2" id="KW-1185">Reference proteome</keyword>
<accession>A0AAE0A1F3</accession>
<sequence length="110" mass="11936">MAASCCSTMALCSSLAAHCKIDVMMIFGLPVSISVVAWFQDYQCIYNSAKSMNKFHLWGNHWQHGDSLLFAIACGPVPRGVFPVSIIGGLLGKAKKDEKIDVTQLVGFIV</sequence>
<name>A0AAE0A1F3_9ROSI</name>
<dbReference type="EMBL" id="JANJYJ010000007">
    <property type="protein sequence ID" value="KAK3199033.1"/>
    <property type="molecule type" value="Genomic_DNA"/>
</dbReference>
<proteinExistence type="predicted"/>
<dbReference type="AlphaFoldDB" id="A0AAE0A1F3"/>